<dbReference type="PROSITE" id="PS50103">
    <property type="entry name" value="ZF_C3H1"/>
    <property type="match status" value="4"/>
</dbReference>
<feature type="zinc finger region" description="C3H1-type" evidence="5">
    <location>
        <begin position="293"/>
        <end position="322"/>
    </location>
</feature>
<dbReference type="PANTHER" id="PTHR11224">
    <property type="entry name" value="MAKORIN-RELATED"/>
    <property type="match status" value="1"/>
</dbReference>
<dbReference type="EMBL" id="JAKOGI010001155">
    <property type="protein sequence ID" value="KAJ8427340.1"/>
    <property type="molecule type" value="Genomic_DNA"/>
</dbReference>
<evidence type="ECO:0000259" key="8">
    <source>
        <dbReference type="PROSITE" id="PS50103"/>
    </source>
</evidence>
<accession>A0A9Q1JP03</accession>
<comment type="caution">
    <text evidence="9">The sequence shown here is derived from an EMBL/GenBank/DDBJ whole genome shotgun (WGS) entry which is preliminary data.</text>
</comment>
<keyword evidence="3 5" id="KW-0863">Zinc-finger</keyword>
<keyword evidence="2 5" id="KW-0479">Metal-binding</keyword>
<feature type="region of interest" description="Disordered" evidence="6">
    <location>
        <begin position="59"/>
        <end position="82"/>
    </location>
</feature>
<dbReference type="SMART" id="SM00184">
    <property type="entry name" value="RING"/>
    <property type="match status" value="1"/>
</dbReference>
<name>A0A9Q1JP03_9CARY</name>
<dbReference type="PROSITE" id="PS00518">
    <property type="entry name" value="ZF_RING_1"/>
    <property type="match status" value="1"/>
</dbReference>
<dbReference type="OrthoDB" id="411372at2759"/>
<evidence type="ECO:0008006" key="11">
    <source>
        <dbReference type="Google" id="ProtNLM"/>
    </source>
</evidence>
<dbReference type="PANTHER" id="PTHR11224:SF10">
    <property type="entry name" value="IP09428P-RELATED"/>
    <property type="match status" value="1"/>
</dbReference>
<dbReference type="Gene3D" id="3.30.40.10">
    <property type="entry name" value="Zinc/RING finger domain, C3HC4 (zinc finger)"/>
    <property type="match status" value="1"/>
</dbReference>
<dbReference type="GO" id="GO:0000209">
    <property type="term" value="P:protein polyubiquitination"/>
    <property type="evidence" value="ECO:0007669"/>
    <property type="project" value="InterPro"/>
</dbReference>
<dbReference type="CDD" id="cd16521">
    <property type="entry name" value="RING-HC_MKRN"/>
    <property type="match status" value="1"/>
</dbReference>
<dbReference type="Pfam" id="PF00642">
    <property type="entry name" value="zf-CCCH"/>
    <property type="match status" value="1"/>
</dbReference>
<dbReference type="Pfam" id="PF00097">
    <property type="entry name" value="zf-C3HC4"/>
    <property type="match status" value="1"/>
</dbReference>
<feature type="domain" description="C3H1-type" evidence="8">
    <location>
        <begin position="29"/>
        <end position="56"/>
    </location>
</feature>
<dbReference type="InterPro" id="IPR017907">
    <property type="entry name" value="Znf_RING_CS"/>
</dbReference>
<dbReference type="SMART" id="SM00356">
    <property type="entry name" value="ZnF_C3H1"/>
    <property type="match status" value="4"/>
</dbReference>
<dbReference type="Gene3D" id="3.30.1370.210">
    <property type="match status" value="1"/>
</dbReference>
<dbReference type="InterPro" id="IPR036855">
    <property type="entry name" value="Znf_CCCH_sf"/>
</dbReference>
<evidence type="ECO:0000313" key="9">
    <source>
        <dbReference type="EMBL" id="KAJ8427340.1"/>
    </source>
</evidence>
<dbReference type="AlphaFoldDB" id="A0A9Q1JP03"/>
<evidence type="ECO:0000256" key="6">
    <source>
        <dbReference type="SAM" id="MobiDB-lite"/>
    </source>
</evidence>
<feature type="compositionally biased region" description="Low complexity" evidence="6">
    <location>
        <begin position="59"/>
        <end position="76"/>
    </location>
</feature>
<feature type="domain" description="RING-type" evidence="7">
    <location>
        <begin position="206"/>
        <end position="264"/>
    </location>
</feature>
<dbReference type="InterPro" id="IPR013083">
    <property type="entry name" value="Znf_RING/FYVE/PHD"/>
</dbReference>
<sequence>MSKRILCKFFAHGACLKGEHCEYAHDWSAPPNNICTFYQRGACAYGSRCRYDHVKVSRVQPSGSSSSTGSVGPTISKPTATSGVTISGMAPVSSAQANLSPSRRQVLPPTIAAWSQQSENNDTLENDLVEGTRSDKPADQVICSFAAAGHCPRGENCPHVHGDLCPTCGKHCLHPFRLKEREEHSRTCEKMQRHLEALKRSQDIECSVCLERVLSKPTAGERKFGLLSECDHPFCITCIRNWRSSSPTSGMDVNSTLRACPICRKLSYYVIPSVIWYFSKEEKNHIVENYKAKLKSIDCKYFDFGSGSCPFGASCFYKHTIKPRLLLQRWVLNPNMYGYSNLLGSDEHNDNEDEHFSFADMDAVRVLSKYLFQPHRGITGEVQSAIDEMKLLPYSEKLHKRYSGDYDEEDLPTPWERSFMWSQLGCDTSDIDEMEFLHYLEEMDKMYSGDYDEEDFLPSERAFMWSQLGYDMSDDDYDY</sequence>
<feature type="zinc finger region" description="C3H1-type" evidence="5">
    <location>
        <begin position="29"/>
        <end position="56"/>
    </location>
</feature>
<evidence type="ECO:0000256" key="1">
    <source>
        <dbReference type="ARBA" id="ARBA00022679"/>
    </source>
</evidence>
<evidence type="ECO:0000256" key="5">
    <source>
        <dbReference type="PROSITE-ProRule" id="PRU00723"/>
    </source>
</evidence>
<dbReference type="GO" id="GO:0008270">
    <property type="term" value="F:zinc ion binding"/>
    <property type="evidence" value="ECO:0007669"/>
    <property type="project" value="UniProtKB-KW"/>
</dbReference>
<dbReference type="GO" id="GO:0061630">
    <property type="term" value="F:ubiquitin protein ligase activity"/>
    <property type="evidence" value="ECO:0007669"/>
    <property type="project" value="UniProtKB-EC"/>
</dbReference>
<keyword evidence="1" id="KW-0808">Transferase</keyword>
<evidence type="ECO:0000256" key="4">
    <source>
        <dbReference type="ARBA" id="ARBA00022833"/>
    </source>
</evidence>
<evidence type="ECO:0000313" key="10">
    <source>
        <dbReference type="Proteomes" id="UP001153076"/>
    </source>
</evidence>
<organism evidence="9 10">
    <name type="scientific">Carnegiea gigantea</name>
    <dbReference type="NCBI Taxonomy" id="171969"/>
    <lineage>
        <taxon>Eukaryota</taxon>
        <taxon>Viridiplantae</taxon>
        <taxon>Streptophyta</taxon>
        <taxon>Embryophyta</taxon>
        <taxon>Tracheophyta</taxon>
        <taxon>Spermatophyta</taxon>
        <taxon>Magnoliopsida</taxon>
        <taxon>eudicotyledons</taxon>
        <taxon>Gunneridae</taxon>
        <taxon>Pentapetalae</taxon>
        <taxon>Caryophyllales</taxon>
        <taxon>Cactineae</taxon>
        <taxon>Cactaceae</taxon>
        <taxon>Cactoideae</taxon>
        <taxon>Echinocereeae</taxon>
        <taxon>Carnegiea</taxon>
    </lineage>
</organism>
<dbReference type="SUPFAM" id="SSF57850">
    <property type="entry name" value="RING/U-box"/>
    <property type="match status" value="1"/>
</dbReference>
<keyword evidence="10" id="KW-1185">Reference proteome</keyword>
<evidence type="ECO:0000256" key="3">
    <source>
        <dbReference type="ARBA" id="ARBA00022771"/>
    </source>
</evidence>
<feature type="zinc finger region" description="C3H1-type" evidence="5">
    <location>
        <begin position="137"/>
        <end position="164"/>
    </location>
</feature>
<dbReference type="Proteomes" id="UP001153076">
    <property type="component" value="Unassembled WGS sequence"/>
</dbReference>
<dbReference type="SUPFAM" id="SSF90229">
    <property type="entry name" value="CCCH zinc finger"/>
    <property type="match status" value="2"/>
</dbReference>
<dbReference type="InterPro" id="IPR045072">
    <property type="entry name" value="MKRN-like"/>
</dbReference>
<evidence type="ECO:0000256" key="2">
    <source>
        <dbReference type="ARBA" id="ARBA00022723"/>
    </source>
</evidence>
<feature type="domain" description="C3H1-type" evidence="8">
    <location>
        <begin position="293"/>
        <end position="322"/>
    </location>
</feature>
<evidence type="ECO:0000259" key="7">
    <source>
        <dbReference type="PROSITE" id="PS50089"/>
    </source>
</evidence>
<proteinExistence type="predicted"/>
<dbReference type="Gene3D" id="1.20.120.1350">
    <property type="entry name" value="Pneumovirus matrix protein 2 (M2), zinc-binding domain"/>
    <property type="match status" value="1"/>
</dbReference>
<feature type="domain" description="C3H1-type" evidence="8">
    <location>
        <begin position="1"/>
        <end position="28"/>
    </location>
</feature>
<feature type="zinc finger region" description="C3H1-type" evidence="5">
    <location>
        <begin position="1"/>
        <end position="28"/>
    </location>
</feature>
<feature type="domain" description="C3H1-type" evidence="8">
    <location>
        <begin position="137"/>
        <end position="164"/>
    </location>
</feature>
<dbReference type="PROSITE" id="PS50089">
    <property type="entry name" value="ZF_RING_2"/>
    <property type="match status" value="1"/>
</dbReference>
<reference evidence="9" key="1">
    <citation type="submission" date="2022-04" db="EMBL/GenBank/DDBJ databases">
        <title>Carnegiea gigantea Genome sequencing and assembly v2.</title>
        <authorList>
            <person name="Copetti D."/>
            <person name="Sanderson M.J."/>
            <person name="Burquez A."/>
            <person name="Wojciechowski M.F."/>
        </authorList>
    </citation>
    <scope>NUCLEOTIDE SEQUENCE</scope>
    <source>
        <strain evidence="9">SGP5-SGP5p</strain>
        <tissue evidence="9">Aerial part</tissue>
    </source>
</reference>
<dbReference type="Pfam" id="PF14608">
    <property type="entry name" value="zf-CCCH_2"/>
    <property type="match status" value="3"/>
</dbReference>
<dbReference type="InterPro" id="IPR018957">
    <property type="entry name" value="Znf_C3HC4_RING-type"/>
</dbReference>
<dbReference type="InterPro" id="IPR000571">
    <property type="entry name" value="Znf_CCCH"/>
</dbReference>
<gene>
    <name evidence="9" type="ORF">Cgig2_016495</name>
</gene>
<keyword evidence="4 5" id="KW-0862">Zinc</keyword>
<protein>
    <recommendedName>
        <fullName evidence="11">RING-type E3 ubiquitin transferase</fullName>
    </recommendedName>
</protein>
<dbReference type="InterPro" id="IPR001841">
    <property type="entry name" value="Znf_RING"/>
</dbReference>